<dbReference type="InterPro" id="IPR000073">
    <property type="entry name" value="AB_hydrolase_1"/>
</dbReference>
<organism evidence="2 3">
    <name type="scientific">Lederbergia graminis</name>
    <dbReference type="NCBI Taxonomy" id="735518"/>
    <lineage>
        <taxon>Bacteria</taxon>
        <taxon>Bacillati</taxon>
        <taxon>Bacillota</taxon>
        <taxon>Bacilli</taxon>
        <taxon>Bacillales</taxon>
        <taxon>Bacillaceae</taxon>
        <taxon>Lederbergia</taxon>
    </lineage>
</organism>
<dbReference type="InterPro" id="IPR029058">
    <property type="entry name" value="AB_hydrolase_fold"/>
</dbReference>
<dbReference type="PANTHER" id="PTHR11614">
    <property type="entry name" value="PHOSPHOLIPASE-RELATED"/>
    <property type="match status" value="1"/>
</dbReference>
<evidence type="ECO:0000259" key="1">
    <source>
        <dbReference type="Pfam" id="PF12146"/>
    </source>
</evidence>
<dbReference type="Proteomes" id="UP001596147">
    <property type="component" value="Unassembled WGS sequence"/>
</dbReference>
<reference evidence="3" key="1">
    <citation type="journal article" date="2019" name="Int. J. Syst. Evol. Microbiol.">
        <title>The Global Catalogue of Microorganisms (GCM) 10K type strain sequencing project: providing services to taxonomists for standard genome sequencing and annotation.</title>
        <authorList>
            <consortium name="The Broad Institute Genomics Platform"/>
            <consortium name="The Broad Institute Genome Sequencing Center for Infectious Disease"/>
            <person name="Wu L."/>
            <person name="Ma J."/>
        </authorList>
    </citation>
    <scope>NUCLEOTIDE SEQUENCE [LARGE SCALE GENOMIC DNA]</scope>
    <source>
        <strain evidence="3">CGMCC 1.12237</strain>
    </source>
</reference>
<protein>
    <submittedName>
        <fullName evidence="2">Alpha/beta hydrolase</fullName>
    </submittedName>
</protein>
<keyword evidence="3" id="KW-1185">Reference proteome</keyword>
<dbReference type="SUPFAM" id="SSF53474">
    <property type="entry name" value="alpha/beta-Hydrolases"/>
    <property type="match status" value="1"/>
</dbReference>
<dbReference type="RefSeq" id="WP_382350229.1">
    <property type="nucleotide sequence ID" value="NZ_JBHSMC010000011.1"/>
</dbReference>
<accession>A0ABW0LGD9</accession>
<dbReference type="PRINTS" id="PR00111">
    <property type="entry name" value="ABHYDROLASE"/>
</dbReference>
<dbReference type="Pfam" id="PF12146">
    <property type="entry name" value="Hydrolase_4"/>
    <property type="match status" value="1"/>
</dbReference>
<feature type="domain" description="Serine aminopeptidase S33" evidence="1">
    <location>
        <begin position="44"/>
        <end position="264"/>
    </location>
</feature>
<proteinExistence type="predicted"/>
<dbReference type="Gene3D" id="3.40.50.1820">
    <property type="entry name" value="alpha/beta hydrolase"/>
    <property type="match status" value="1"/>
</dbReference>
<gene>
    <name evidence="2" type="ORF">ACFPM4_08640</name>
</gene>
<dbReference type="EMBL" id="JBHSMC010000011">
    <property type="protein sequence ID" value="MFC5464820.1"/>
    <property type="molecule type" value="Genomic_DNA"/>
</dbReference>
<comment type="caution">
    <text evidence="2">The sequence shown here is derived from an EMBL/GenBank/DDBJ whole genome shotgun (WGS) entry which is preliminary data.</text>
</comment>
<dbReference type="InterPro" id="IPR022742">
    <property type="entry name" value="Hydrolase_4"/>
</dbReference>
<dbReference type="GO" id="GO:0016787">
    <property type="term" value="F:hydrolase activity"/>
    <property type="evidence" value="ECO:0007669"/>
    <property type="project" value="UniProtKB-KW"/>
</dbReference>
<sequence>MSLISPKEMFESIRHAHLPELLTYETRDNCKLYYRHYRANSNIILILLHGISEDSKYLFQLAEYISSYHIAQVYTPDLRGYGANEPKGDVDYIGQLDDDIADFIRFIKATNNHSTIILGGHSFGGASVLRFSERETANQVDAYLFLAPYIHPSAPTNNYPIVSMSKFIMLNVFDKIGFSKFHHWPVSTINKPSELQHGGEALQISFRLVMSRIPQNYQKNILAIQKPTLVLISDRDELFDAEKFADLYKDNPNILCKILPQHNHDGILFSPLTIKELENWCKQLTLYRR</sequence>
<evidence type="ECO:0000313" key="2">
    <source>
        <dbReference type="EMBL" id="MFC5464820.1"/>
    </source>
</evidence>
<keyword evidence="2" id="KW-0378">Hydrolase</keyword>
<dbReference type="InterPro" id="IPR051044">
    <property type="entry name" value="MAG_DAG_Lipase"/>
</dbReference>
<name>A0ABW0LGD9_9BACI</name>
<evidence type="ECO:0000313" key="3">
    <source>
        <dbReference type="Proteomes" id="UP001596147"/>
    </source>
</evidence>